<proteinExistence type="predicted"/>
<dbReference type="EnsemblPlants" id="MELO3C027494.2.1">
    <property type="protein sequence ID" value="MELO3C027494.2.1"/>
    <property type="gene ID" value="MELO3C027494.2"/>
</dbReference>
<dbReference type="Gramene" id="MELO3C027494.2.1">
    <property type="protein sequence ID" value="MELO3C027494.2.1"/>
    <property type="gene ID" value="MELO3C027494.2"/>
</dbReference>
<reference evidence="1" key="1">
    <citation type="submission" date="2023-03" db="UniProtKB">
        <authorList>
            <consortium name="EnsemblPlants"/>
        </authorList>
    </citation>
    <scope>IDENTIFICATION</scope>
</reference>
<evidence type="ECO:0000313" key="1">
    <source>
        <dbReference type="EnsemblPlants" id="MELO3C027494.2.1"/>
    </source>
</evidence>
<organism evidence="1">
    <name type="scientific">Cucumis melo</name>
    <name type="common">Muskmelon</name>
    <dbReference type="NCBI Taxonomy" id="3656"/>
    <lineage>
        <taxon>Eukaryota</taxon>
        <taxon>Viridiplantae</taxon>
        <taxon>Streptophyta</taxon>
        <taxon>Embryophyta</taxon>
        <taxon>Tracheophyta</taxon>
        <taxon>Spermatophyta</taxon>
        <taxon>Magnoliopsida</taxon>
        <taxon>eudicotyledons</taxon>
        <taxon>Gunneridae</taxon>
        <taxon>Pentapetalae</taxon>
        <taxon>rosids</taxon>
        <taxon>fabids</taxon>
        <taxon>Cucurbitales</taxon>
        <taxon>Cucurbitaceae</taxon>
        <taxon>Benincaseae</taxon>
        <taxon>Cucumis</taxon>
    </lineage>
</organism>
<accession>A0A9I9E0Z3</accession>
<sequence length="107" mass="11826">MIKKYLIVVRRWASKGAGKRRSASRGAAFDEEGSGVTFGNNGVNRSFVNCWAIIRQLFDRRSTSRRSTRCRSASSRSASSNVRGVLDGCENRVAVGREYEFGLCVDG</sequence>
<name>A0A9I9E0Z3_CUCME</name>
<protein>
    <submittedName>
        <fullName evidence="1">Uncharacterized protein</fullName>
    </submittedName>
</protein>
<dbReference type="AlphaFoldDB" id="A0A9I9E0Z3"/>